<evidence type="ECO:0000313" key="2">
    <source>
        <dbReference type="EMBL" id="SUZ74496.1"/>
    </source>
</evidence>
<dbReference type="EMBL" id="UINC01001213">
    <property type="protein sequence ID" value="SUZ74496.1"/>
    <property type="molecule type" value="Genomic_DNA"/>
</dbReference>
<name>A0A381Q572_9ZZZZ</name>
<sequence length="48" mass="5923">MFKDYFIQLLFSVQYYPRGGETLLDGKHQWFVLMLIVVIVYFNYKRNK</sequence>
<feature type="transmembrane region" description="Helical" evidence="1">
    <location>
        <begin position="28"/>
        <end position="44"/>
    </location>
</feature>
<keyword evidence="1" id="KW-1133">Transmembrane helix</keyword>
<keyword evidence="1" id="KW-0812">Transmembrane</keyword>
<organism evidence="2">
    <name type="scientific">marine metagenome</name>
    <dbReference type="NCBI Taxonomy" id="408172"/>
    <lineage>
        <taxon>unclassified sequences</taxon>
        <taxon>metagenomes</taxon>
        <taxon>ecological metagenomes</taxon>
    </lineage>
</organism>
<proteinExistence type="predicted"/>
<protein>
    <submittedName>
        <fullName evidence="2">Uncharacterized protein</fullName>
    </submittedName>
</protein>
<dbReference type="AlphaFoldDB" id="A0A381Q572"/>
<keyword evidence="1" id="KW-0472">Membrane</keyword>
<evidence type="ECO:0000256" key="1">
    <source>
        <dbReference type="SAM" id="Phobius"/>
    </source>
</evidence>
<gene>
    <name evidence="2" type="ORF">METZ01_LOCUS27350</name>
</gene>
<accession>A0A381Q572</accession>
<reference evidence="2" key="1">
    <citation type="submission" date="2018-05" db="EMBL/GenBank/DDBJ databases">
        <authorList>
            <person name="Lanie J.A."/>
            <person name="Ng W.-L."/>
            <person name="Kazmierczak K.M."/>
            <person name="Andrzejewski T.M."/>
            <person name="Davidsen T.M."/>
            <person name="Wayne K.J."/>
            <person name="Tettelin H."/>
            <person name="Glass J.I."/>
            <person name="Rusch D."/>
            <person name="Podicherti R."/>
            <person name="Tsui H.-C.T."/>
            <person name="Winkler M.E."/>
        </authorList>
    </citation>
    <scope>NUCLEOTIDE SEQUENCE</scope>
</reference>